<dbReference type="EMBL" id="KZ271417">
    <property type="protein sequence ID" value="OZC05379.1"/>
    <property type="molecule type" value="Genomic_DNA"/>
</dbReference>
<name>A0A238BIT6_9BILA</name>
<evidence type="ECO:0000313" key="2">
    <source>
        <dbReference type="EMBL" id="OZC05379.1"/>
    </source>
</evidence>
<keyword evidence="1" id="KW-1133">Transmembrane helix</keyword>
<gene>
    <name evidence="2" type="ORF">X798_07648</name>
</gene>
<sequence length="80" mass="9306">MKKCRSAEFHVIMNQKNISHETSKIVEKLELKVKSTQKIFNNTMNRIEIESIRLISISQLSLVSITLGIISSTLYFERKH</sequence>
<dbReference type="AlphaFoldDB" id="A0A238BIT6"/>
<accession>A0A238BIT6</accession>
<feature type="non-terminal residue" evidence="2">
    <location>
        <position position="80"/>
    </location>
</feature>
<feature type="transmembrane region" description="Helical" evidence="1">
    <location>
        <begin position="54"/>
        <end position="76"/>
    </location>
</feature>
<keyword evidence="3" id="KW-1185">Reference proteome</keyword>
<keyword evidence="1" id="KW-0812">Transmembrane</keyword>
<evidence type="ECO:0000256" key="1">
    <source>
        <dbReference type="SAM" id="Phobius"/>
    </source>
</evidence>
<protein>
    <submittedName>
        <fullName evidence="2">Uncharacterized protein</fullName>
    </submittedName>
</protein>
<organism evidence="2 3">
    <name type="scientific">Onchocerca flexuosa</name>
    <dbReference type="NCBI Taxonomy" id="387005"/>
    <lineage>
        <taxon>Eukaryota</taxon>
        <taxon>Metazoa</taxon>
        <taxon>Ecdysozoa</taxon>
        <taxon>Nematoda</taxon>
        <taxon>Chromadorea</taxon>
        <taxon>Rhabditida</taxon>
        <taxon>Spirurina</taxon>
        <taxon>Spiruromorpha</taxon>
        <taxon>Filarioidea</taxon>
        <taxon>Onchocercidae</taxon>
        <taxon>Onchocerca</taxon>
    </lineage>
</organism>
<dbReference type="Proteomes" id="UP000242913">
    <property type="component" value="Unassembled WGS sequence"/>
</dbReference>
<evidence type="ECO:0000313" key="3">
    <source>
        <dbReference type="Proteomes" id="UP000242913"/>
    </source>
</evidence>
<proteinExistence type="predicted"/>
<keyword evidence="1" id="KW-0472">Membrane</keyword>
<reference evidence="2 3" key="1">
    <citation type="submission" date="2015-12" db="EMBL/GenBank/DDBJ databases">
        <title>Draft genome of the nematode, Onchocerca flexuosa.</title>
        <authorList>
            <person name="Mitreva M."/>
        </authorList>
    </citation>
    <scope>NUCLEOTIDE SEQUENCE [LARGE SCALE GENOMIC DNA]</scope>
    <source>
        <strain evidence="2">Red Deer</strain>
    </source>
</reference>